<dbReference type="PANTHER" id="PTHR46033:SF8">
    <property type="entry name" value="PROTEIN MAINTENANCE OF MERISTEMS-LIKE"/>
    <property type="match status" value="1"/>
</dbReference>
<name>A0AAV0QBY2_9ROSI</name>
<sequence>MAHLVDITLRKELDTTLISAFIERWQPDTNTFHMPFGEMTILLHDVHHILGVPVDGERMSVDTGEMLTLDVDMCELLGMTKGQISMGAKRPGGRERAAWYNGHGLLGDEALQYVRMHGTASREAQCYLLLLLGSTLFVDKSKDRVKAVVNLFLKNPELVNGLRPSQLKPRDVPDGQPFASRWRGIPPLASYKRDNHLVHHYREAIDNLTARQVDWTPYGQSPHIKLRRSLYSGGVISFADVSEVLREIFTKIAPVLDAGGESREQLRARSDEFYDIIKGVQQLWAEYKQMLGQP</sequence>
<dbReference type="AlphaFoldDB" id="A0AAV0QBY2"/>
<gene>
    <name evidence="2" type="ORF">LITE_LOCUS42428</name>
</gene>
<protein>
    <recommendedName>
        <fullName evidence="1">Aminotransferase-like plant mobile domain-containing protein</fullName>
    </recommendedName>
</protein>
<dbReference type="Pfam" id="PF10536">
    <property type="entry name" value="PMD"/>
    <property type="match status" value="1"/>
</dbReference>
<accession>A0AAV0QBY2</accession>
<comment type="caution">
    <text evidence="2">The sequence shown here is derived from an EMBL/GenBank/DDBJ whole genome shotgun (WGS) entry which is preliminary data.</text>
</comment>
<keyword evidence="3" id="KW-1185">Reference proteome</keyword>
<dbReference type="PANTHER" id="PTHR46033">
    <property type="entry name" value="PROTEIN MAIN-LIKE 2"/>
    <property type="match status" value="1"/>
</dbReference>
<evidence type="ECO:0000313" key="3">
    <source>
        <dbReference type="Proteomes" id="UP001154282"/>
    </source>
</evidence>
<evidence type="ECO:0000259" key="1">
    <source>
        <dbReference type="Pfam" id="PF10536"/>
    </source>
</evidence>
<dbReference type="Proteomes" id="UP001154282">
    <property type="component" value="Unassembled WGS sequence"/>
</dbReference>
<feature type="domain" description="Aminotransferase-like plant mobile" evidence="1">
    <location>
        <begin position="13"/>
        <end position="149"/>
    </location>
</feature>
<reference evidence="2" key="1">
    <citation type="submission" date="2022-08" db="EMBL/GenBank/DDBJ databases">
        <authorList>
            <person name="Gutierrez-Valencia J."/>
        </authorList>
    </citation>
    <scope>NUCLEOTIDE SEQUENCE</scope>
</reference>
<proteinExistence type="predicted"/>
<organism evidence="2 3">
    <name type="scientific">Linum tenue</name>
    <dbReference type="NCBI Taxonomy" id="586396"/>
    <lineage>
        <taxon>Eukaryota</taxon>
        <taxon>Viridiplantae</taxon>
        <taxon>Streptophyta</taxon>
        <taxon>Embryophyta</taxon>
        <taxon>Tracheophyta</taxon>
        <taxon>Spermatophyta</taxon>
        <taxon>Magnoliopsida</taxon>
        <taxon>eudicotyledons</taxon>
        <taxon>Gunneridae</taxon>
        <taxon>Pentapetalae</taxon>
        <taxon>rosids</taxon>
        <taxon>fabids</taxon>
        <taxon>Malpighiales</taxon>
        <taxon>Linaceae</taxon>
        <taxon>Linum</taxon>
    </lineage>
</organism>
<dbReference type="GO" id="GO:0010073">
    <property type="term" value="P:meristem maintenance"/>
    <property type="evidence" value="ECO:0007669"/>
    <property type="project" value="InterPro"/>
</dbReference>
<dbReference type="InterPro" id="IPR019557">
    <property type="entry name" value="AminoTfrase-like_pln_mobile"/>
</dbReference>
<evidence type="ECO:0000313" key="2">
    <source>
        <dbReference type="EMBL" id="CAI0542311.1"/>
    </source>
</evidence>
<dbReference type="InterPro" id="IPR044824">
    <property type="entry name" value="MAIN-like"/>
</dbReference>
<dbReference type="EMBL" id="CAMGYJ010000009">
    <property type="protein sequence ID" value="CAI0542311.1"/>
    <property type="molecule type" value="Genomic_DNA"/>
</dbReference>